<sequence length="312" mass="32755">MPRMLDVSDAVRAEIGDEEADRLLAGENAPGSYDCTSCRTPGDCEQERTSTVLFVGDETAVLAFAHATCLPSQVVQVTEEQLRGAVRSINADTSAFGGVPAQGAPQQGEPQQAGIQENGFQQNGFQQNGFQENGFRENGFQESGIQQGAPPNVVPEQAVLGVTSGLVLIAGELHPALVVEPTAPIVRPGTTGPGDDFLTLLVEQGYRPVADLDSVPQVLHGWSVLLAMGQLHAVLQPGGGAGRPTAWWQAHQPLQVSDGWRAAANKHQQVLLFAAPVGSIGRQPREDLLRDALDKAAAAGRLVAATLPLAGT</sequence>
<proteinExistence type="predicted"/>
<evidence type="ECO:0000313" key="3">
    <source>
        <dbReference type="Proteomes" id="UP000641386"/>
    </source>
</evidence>
<evidence type="ECO:0000313" key="2">
    <source>
        <dbReference type="EMBL" id="GHF12851.1"/>
    </source>
</evidence>
<dbReference type="EMBL" id="BNBC01000063">
    <property type="protein sequence ID" value="GHF12851.1"/>
    <property type="molecule type" value="Genomic_DNA"/>
</dbReference>
<name>A0A919E4J1_9ACTN</name>
<comment type="caution">
    <text evidence="2">The sequence shown here is derived from an EMBL/GenBank/DDBJ whole genome shotgun (WGS) entry which is preliminary data.</text>
</comment>
<dbReference type="AlphaFoldDB" id="A0A919E4J1"/>
<feature type="compositionally biased region" description="Low complexity" evidence="1">
    <location>
        <begin position="97"/>
        <end position="113"/>
    </location>
</feature>
<protein>
    <submittedName>
        <fullName evidence="2">Uncharacterized protein</fullName>
    </submittedName>
</protein>
<organism evidence="2 3">
    <name type="scientific">Streptomyces spiralis</name>
    <dbReference type="NCBI Taxonomy" id="66376"/>
    <lineage>
        <taxon>Bacteria</taxon>
        <taxon>Bacillati</taxon>
        <taxon>Actinomycetota</taxon>
        <taxon>Actinomycetes</taxon>
        <taxon>Kitasatosporales</taxon>
        <taxon>Streptomycetaceae</taxon>
        <taxon>Streptomyces</taxon>
    </lineage>
</organism>
<reference evidence="2" key="1">
    <citation type="journal article" date="2014" name="Int. J. Syst. Evol. Microbiol.">
        <title>Complete genome sequence of Corynebacterium casei LMG S-19264T (=DSM 44701T), isolated from a smear-ripened cheese.</title>
        <authorList>
            <consortium name="US DOE Joint Genome Institute (JGI-PGF)"/>
            <person name="Walter F."/>
            <person name="Albersmeier A."/>
            <person name="Kalinowski J."/>
            <person name="Ruckert C."/>
        </authorList>
    </citation>
    <scope>NUCLEOTIDE SEQUENCE</scope>
    <source>
        <strain evidence="2">JCM 3302</strain>
    </source>
</reference>
<gene>
    <name evidence="2" type="ORF">GCM10014715_80600</name>
</gene>
<evidence type="ECO:0000256" key="1">
    <source>
        <dbReference type="SAM" id="MobiDB-lite"/>
    </source>
</evidence>
<reference evidence="2" key="2">
    <citation type="submission" date="2020-09" db="EMBL/GenBank/DDBJ databases">
        <authorList>
            <person name="Sun Q."/>
            <person name="Ohkuma M."/>
        </authorList>
    </citation>
    <scope>NUCLEOTIDE SEQUENCE</scope>
    <source>
        <strain evidence="2">JCM 3302</strain>
    </source>
</reference>
<feature type="region of interest" description="Disordered" evidence="1">
    <location>
        <begin position="94"/>
        <end position="113"/>
    </location>
</feature>
<accession>A0A919E4J1</accession>
<dbReference type="Proteomes" id="UP000641386">
    <property type="component" value="Unassembled WGS sequence"/>
</dbReference>
<dbReference type="RefSeq" id="WP_189907728.1">
    <property type="nucleotide sequence ID" value="NZ_BNBC01000063.1"/>
</dbReference>
<keyword evidence="3" id="KW-1185">Reference proteome</keyword>